<dbReference type="AlphaFoldDB" id="A0A8B6FMX9"/>
<organism evidence="1 2">
    <name type="scientific">Mytilus galloprovincialis</name>
    <name type="common">Mediterranean mussel</name>
    <dbReference type="NCBI Taxonomy" id="29158"/>
    <lineage>
        <taxon>Eukaryota</taxon>
        <taxon>Metazoa</taxon>
        <taxon>Spiralia</taxon>
        <taxon>Lophotrochozoa</taxon>
        <taxon>Mollusca</taxon>
        <taxon>Bivalvia</taxon>
        <taxon>Autobranchia</taxon>
        <taxon>Pteriomorphia</taxon>
        <taxon>Mytilida</taxon>
        <taxon>Mytiloidea</taxon>
        <taxon>Mytilidae</taxon>
        <taxon>Mytilinae</taxon>
        <taxon>Mytilus</taxon>
    </lineage>
</organism>
<proteinExistence type="predicted"/>
<dbReference type="Proteomes" id="UP000596742">
    <property type="component" value="Unassembled WGS sequence"/>
</dbReference>
<evidence type="ECO:0000313" key="1">
    <source>
        <dbReference type="EMBL" id="VDI50403.1"/>
    </source>
</evidence>
<dbReference type="OrthoDB" id="6124071at2759"/>
<accession>A0A8B6FMX9</accession>
<keyword evidence="2" id="KW-1185">Reference proteome</keyword>
<dbReference type="EMBL" id="UYJE01006949">
    <property type="protein sequence ID" value="VDI50403.1"/>
    <property type="molecule type" value="Genomic_DNA"/>
</dbReference>
<sequence>MAAFMAVLEQEMMKERRPRIFRDRNNPIDYMADIELIERYRLPRIKILEVVDLIRKDTSIESPTSRSHAIPAILQQQPLEKVLAEVRKELMEVKGDVNRRRHKAG</sequence>
<protein>
    <submittedName>
        <fullName evidence="1">Uncharacterized protein</fullName>
    </submittedName>
</protein>
<reference evidence="1" key="1">
    <citation type="submission" date="2018-11" db="EMBL/GenBank/DDBJ databases">
        <authorList>
            <person name="Alioto T."/>
            <person name="Alioto T."/>
        </authorList>
    </citation>
    <scope>NUCLEOTIDE SEQUENCE</scope>
</reference>
<gene>
    <name evidence="1" type="ORF">MGAL_10B000419</name>
</gene>
<comment type="caution">
    <text evidence="1">The sequence shown here is derived from an EMBL/GenBank/DDBJ whole genome shotgun (WGS) entry which is preliminary data.</text>
</comment>
<name>A0A8B6FMX9_MYTGA</name>
<evidence type="ECO:0000313" key="2">
    <source>
        <dbReference type="Proteomes" id="UP000596742"/>
    </source>
</evidence>